<evidence type="ECO:0000256" key="1">
    <source>
        <dbReference type="ARBA" id="ARBA00022723"/>
    </source>
</evidence>
<dbReference type="InterPro" id="IPR018247">
    <property type="entry name" value="EF_Hand_1_Ca_BS"/>
</dbReference>
<dbReference type="Gene3D" id="1.10.238.10">
    <property type="entry name" value="EF-hand"/>
    <property type="match status" value="1"/>
</dbReference>
<reference evidence="5 6" key="1">
    <citation type="submission" date="2019-07" db="EMBL/GenBank/DDBJ databases">
        <title>Genomes of Cafeteria roenbergensis.</title>
        <authorList>
            <person name="Fischer M.G."/>
            <person name="Hackl T."/>
            <person name="Roman M."/>
        </authorList>
    </citation>
    <scope>NUCLEOTIDE SEQUENCE [LARGE SCALE GENOMIC DNA]</scope>
    <source>
        <strain evidence="5 6">BVI</strain>
    </source>
</reference>
<evidence type="ECO:0000313" key="6">
    <source>
        <dbReference type="Proteomes" id="UP000323011"/>
    </source>
</evidence>
<dbReference type="GO" id="GO:0005509">
    <property type="term" value="F:calcium ion binding"/>
    <property type="evidence" value="ECO:0007669"/>
    <property type="project" value="InterPro"/>
</dbReference>
<dbReference type="Pfam" id="PF13202">
    <property type="entry name" value="EF-hand_5"/>
    <property type="match status" value="2"/>
</dbReference>
<evidence type="ECO:0000313" key="5">
    <source>
        <dbReference type="EMBL" id="KAA0148539.1"/>
    </source>
</evidence>
<evidence type="ECO:0000256" key="2">
    <source>
        <dbReference type="ARBA" id="ARBA00022737"/>
    </source>
</evidence>
<keyword evidence="2" id="KW-0677">Repeat</keyword>
<comment type="caution">
    <text evidence="5">The sequence shown here is derived from an EMBL/GenBank/DDBJ whole genome shotgun (WGS) entry which is preliminary data.</text>
</comment>
<protein>
    <recommendedName>
        <fullName evidence="4">EF-hand domain-containing protein</fullName>
    </recommendedName>
</protein>
<proteinExistence type="predicted"/>
<name>A0A5A8C7N4_CAFRO</name>
<dbReference type="PANTHER" id="PTHR45942">
    <property type="entry name" value="PROTEIN PHOSPATASE 3 REGULATORY SUBUNIT B ALPHA ISOFORM TYPE 1"/>
    <property type="match status" value="1"/>
</dbReference>
<evidence type="ECO:0000256" key="3">
    <source>
        <dbReference type="ARBA" id="ARBA00022837"/>
    </source>
</evidence>
<evidence type="ECO:0000259" key="4">
    <source>
        <dbReference type="PROSITE" id="PS50222"/>
    </source>
</evidence>
<organism evidence="5 6">
    <name type="scientific">Cafeteria roenbergensis</name>
    <name type="common">Marine flagellate</name>
    <dbReference type="NCBI Taxonomy" id="33653"/>
    <lineage>
        <taxon>Eukaryota</taxon>
        <taxon>Sar</taxon>
        <taxon>Stramenopiles</taxon>
        <taxon>Bigyra</taxon>
        <taxon>Opalozoa</taxon>
        <taxon>Bicosoecida</taxon>
        <taxon>Cafeteriaceae</taxon>
        <taxon>Cafeteria</taxon>
    </lineage>
</organism>
<sequence length="288" mass="31929">MGGTLCGGSVSSFHGEFILEFNRFATLLTRMGLTQLEARKLYEAYRALDTDNSGVISAEEFRVRTCAPDTPFAAKVYAIFDYRKIGEVDFGEFVAVVWNFCTYTPYTLVSLIFDMYDDDGSGSLDFAEVQKLVRELYGIQSGIGEPRLLAALESLSGGGIFDRSRPIHRDQFETFAIEHPAVVRPALDMQADMRVAVVGARFWEGLSVRRHSLDDMHQPAEFMDQLKHDRSKTVGGLSVGPVPLSEQVAARRAEQFERMAESRQAFIAVFGQAALAGGQGRNASCRWG</sequence>
<dbReference type="EMBL" id="VLTN01000052">
    <property type="protein sequence ID" value="KAA0148539.1"/>
    <property type="molecule type" value="Genomic_DNA"/>
</dbReference>
<keyword evidence="1" id="KW-0479">Metal-binding</keyword>
<dbReference type="OMA" id="FNGIEHA"/>
<dbReference type="SMART" id="SM00054">
    <property type="entry name" value="EFh"/>
    <property type="match status" value="2"/>
</dbReference>
<dbReference type="PROSITE" id="PS00018">
    <property type="entry name" value="EF_HAND_1"/>
    <property type="match status" value="2"/>
</dbReference>
<dbReference type="Proteomes" id="UP000323011">
    <property type="component" value="Unassembled WGS sequence"/>
</dbReference>
<dbReference type="PROSITE" id="PS50222">
    <property type="entry name" value="EF_HAND_2"/>
    <property type="match status" value="2"/>
</dbReference>
<dbReference type="InterPro" id="IPR011992">
    <property type="entry name" value="EF-hand-dom_pair"/>
</dbReference>
<gene>
    <name evidence="5" type="ORF">FNF29_06597</name>
</gene>
<dbReference type="InterPro" id="IPR002048">
    <property type="entry name" value="EF_hand_dom"/>
</dbReference>
<keyword evidence="3" id="KW-0106">Calcium</keyword>
<accession>A0A5A8C7N4</accession>
<dbReference type="AlphaFoldDB" id="A0A5A8C7N4"/>
<dbReference type="SUPFAM" id="SSF47473">
    <property type="entry name" value="EF-hand"/>
    <property type="match status" value="1"/>
</dbReference>
<feature type="domain" description="EF-hand" evidence="4">
    <location>
        <begin position="36"/>
        <end position="71"/>
    </location>
</feature>
<feature type="domain" description="EF-hand" evidence="4">
    <location>
        <begin position="112"/>
        <end position="139"/>
    </location>
</feature>
<keyword evidence="6" id="KW-1185">Reference proteome</keyword>